<accession>A0A4R0J103</accession>
<dbReference type="GO" id="GO:0004252">
    <property type="term" value="F:serine-type endopeptidase activity"/>
    <property type="evidence" value="ECO:0007669"/>
    <property type="project" value="UniProtKB-UniRule"/>
</dbReference>
<evidence type="ECO:0000256" key="1">
    <source>
        <dbReference type="ARBA" id="ARBA00011073"/>
    </source>
</evidence>
<dbReference type="InterPro" id="IPR023827">
    <property type="entry name" value="Peptidase_S8_Asp-AS"/>
</dbReference>
<evidence type="ECO:0000256" key="2">
    <source>
        <dbReference type="ARBA" id="ARBA00022670"/>
    </source>
</evidence>
<dbReference type="PROSITE" id="PS00136">
    <property type="entry name" value="SUBTILASE_ASP"/>
    <property type="match status" value="1"/>
</dbReference>
<comment type="similarity">
    <text evidence="1 6 7">Belongs to the peptidase S8 family.</text>
</comment>
<evidence type="ECO:0000313" key="9">
    <source>
        <dbReference type="EMBL" id="TCC39489.1"/>
    </source>
</evidence>
<dbReference type="SUPFAM" id="SSF52743">
    <property type="entry name" value="Subtilisin-like"/>
    <property type="match status" value="1"/>
</dbReference>
<keyword evidence="3 6" id="KW-0378">Hydrolase</keyword>
<dbReference type="PROSITE" id="PS00138">
    <property type="entry name" value="SUBTILASE_SER"/>
    <property type="match status" value="1"/>
</dbReference>
<feature type="active site" description="Charge relay system" evidence="5 6">
    <location>
        <position position="298"/>
    </location>
</feature>
<dbReference type="PROSITE" id="PS51892">
    <property type="entry name" value="SUBTILASE"/>
    <property type="match status" value="1"/>
</dbReference>
<name>A0A4R0J103_9ACTN</name>
<evidence type="ECO:0000256" key="3">
    <source>
        <dbReference type="ARBA" id="ARBA00022801"/>
    </source>
</evidence>
<protein>
    <recommendedName>
        <fullName evidence="8">Peptidase S8/S53 domain-containing protein</fullName>
    </recommendedName>
</protein>
<evidence type="ECO:0000256" key="7">
    <source>
        <dbReference type="RuleBase" id="RU003355"/>
    </source>
</evidence>
<dbReference type="Pfam" id="PF00082">
    <property type="entry name" value="Peptidase_S8"/>
    <property type="match status" value="1"/>
</dbReference>
<keyword evidence="4 6" id="KW-0720">Serine protease</keyword>
<evidence type="ECO:0000256" key="6">
    <source>
        <dbReference type="PROSITE-ProRule" id="PRU01240"/>
    </source>
</evidence>
<proteinExistence type="inferred from homology"/>
<keyword evidence="2 6" id="KW-0645">Protease</keyword>
<keyword evidence="10" id="KW-1185">Reference proteome</keyword>
<dbReference type="OrthoDB" id="614750at2"/>
<gene>
    <name evidence="9" type="ORF">E0H50_06050</name>
</gene>
<dbReference type="EMBL" id="SJKA01000002">
    <property type="protein sequence ID" value="TCC39489.1"/>
    <property type="molecule type" value="Genomic_DNA"/>
</dbReference>
<dbReference type="Gene3D" id="3.40.50.200">
    <property type="entry name" value="Peptidase S8/S53 domain"/>
    <property type="match status" value="1"/>
</dbReference>
<comment type="caution">
    <text evidence="9">The sequence shown here is derived from an EMBL/GenBank/DDBJ whole genome shotgun (WGS) entry which is preliminary data.</text>
</comment>
<feature type="domain" description="Peptidase S8/S53" evidence="8">
    <location>
        <begin position="257"/>
        <end position="519"/>
    </location>
</feature>
<sequence length="1328" mass="140654">MTVLNAAPPAQRILGLLLPAFPRRSGRFAPSAPQSRPGGPRIGWRAPVAVLSALALLLGSTTARAADTPPVPPAAQQVAEAAGSEQVTLITGDQVTYRFTADGTPLDADVTPTPRENGRPVVFTELHQGDRYYVYPSDASELIRTGRLDRRLFDVAYLTKYGYTDSKSTTLPLILQSSSTSALPGTRRVKALPSIRSEAVTLGKSQARGFWAAVDTPTARTLDGVASVWLDGKVQASLDVSVPQIGAPAAWQAGYTGKGVKVAVLDTGIDQTHPDLAGKVTEAVSFVPGSDATDKHGHGTHVADTIVGSGAASGGKYKGVAPDATLLVGKVLDNSGGGFESGIIAGMQWAASQGADVISMSLGGCCTDGKDPMSQAVNDLTAQYHTLFVIAAGNDAAAGTLGAPGVADAALTVAAVDKQDQRASFSSQGPRRVDYGLKPDISAPGVSIVAARAAGTSLGPLVGDKYTSLSGTSMATPHVAGAAALLAQQHPDWTGEQLKSHLISSSKQIDGTAYQVGSGRVDVARAVTQGVYSTGNLDFGILPEPYDVPATKTITYVNTTAQPVTLQLTASIKATEGTAPPNALQVPATVTVPANGSAPVTATFDPSGPGTWYQGSIVATAGQTELRNAVAAYTHAARHKLTGSIKLPAGATDVQYNTWYFLRTDDQNDLDITNNVGYAGGAQNISGTLDEGTYSVQTSINWRDAAGNPQVTLLTSPQVDVRSDQNVVLDASTASRVSTRTPLASVPVDSQVGWTQTSATGMWTLRVSASSLYKKEWGLWVTPTQQVTVGGFLWRDDRLLTTPPVAMYAGGRTLDAKYVSLEAEDPRFDGTKVLPLVFGTPARGAVVLLDVSDLCPAAAWSCKSGVLARAQAAHQAGAAGVLLYGARGRAVPVDDVAVPIPVLTIPAEQGQALRAHLPRVVTVRGKAAMPYVYAMSYPVEGRVPLVQKTVSPRDVYRFDSSYHGDAPGTVALSWNAAKKYGRSLGSVKLTMRGPGTLTEYVGPIQDDVRRSRGAGLTYDAPADMEAFHRTGWVQSRGDVLTRPGRRTDTFGEQPLVHSALRTVTPEDNDYTWQLCQACRSGNIFMPWHTQSSDGLATGTQTYYIPEILRGEPQTQIKLWGPDGQEIPVEQGFWVFFIAVIGVPYFVLPDAPGRYRMTETYPAPYKLQKWSRTVASEWTFTTAKPTDGFPYRPPKGYGVHCGTWDTITRLGQDKGSCAANSQLYLGYDLGLRLNNTLPAGRDNRITISGYHHSYLGSDPELTSLKLSVSYDDGATWQSVRTTKSGRSEYTAVLQHPRSASAVSLRTEGVDAAGNTIKQTITRAYGITTR</sequence>
<dbReference type="InterPro" id="IPR023828">
    <property type="entry name" value="Peptidase_S8_Ser-AS"/>
</dbReference>
<dbReference type="PANTHER" id="PTHR43806">
    <property type="entry name" value="PEPTIDASE S8"/>
    <property type="match status" value="1"/>
</dbReference>
<reference evidence="9 10" key="1">
    <citation type="submission" date="2019-02" db="EMBL/GenBank/DDBJ databases">
        <title>Kribbella capetownensis sp. nov. and Kribbella speibonae sp. nov., isolated from soil.</title>
        <authorList>
            <person name="Curtis S.M."/>
            <person name="Norton I."/>
            <person name="Everest G.J."/>
            <person name="Meyers P.R."/>
        </authorList>
    </citation>
    <scope>NUCLEOTIDE SEQUENCE [LARGE SCALE GENOMIC DNA]</scope>
    <source>
        <strain evidence="9 10">DSM 27082</strain>
    </source>
</reference>
<dbReference type="InterPro" id="IPR050131">
    <property type="entry name" value="Peptidase_S8_subtilisin-like"/>
</dbReference>
<evidence type="ECO:0000256" key="5">
    <source>
        <dbReference type="PIRSR" id="PIRSR615500-1"/>
    </source>
</evidence>
<evidence type="ECO:0000259" key="8">
    <source>
        <dbReference type="Pfam" id="PF00082"/>
    </source>
</evidence>
<feature type="active site" description="Charge relay system" evidence="5 6">
    <location>
        <position position="266"/>
    </location>
</feature>
<feature type="active site" description="Charge relay system" evidence="5 6">
    <location>
        <position position="473"/>
    </location>
</feature>
<dbReference type="InterPro" id="IPR015500">
    <property type="entry name" value="Peptidase_S8_subtilisin-rel"/>
</dbReference>
<dbReference type="PANTHER" id="PTHR43806:SF11">
    <property type="entry name" value="CEREVISIN-RELATED"/>
    <property type="match status" value="1"/>
</dbReference>
<dbReference type="Proteomes" id="UP000292695">
    <property type="component" value="Unassembled WGS sequence"/>
</dbReference>
<evidence type="ECO:0000256" key="4">
    <source>
        <dbReference type="ARBA" id="ARBA00022825"/>
    </source>
</evidence>
<dbReference type="InterPro" id="IPR000209">
    <property type="entry name" value="Peptidase_S8/S53_dom"/>
</dbReference>
<organism evidence="9 10">
    <name type="scientific">Kribbella sindirgiensis</name>
    <dbReference type="NCBI Taxonomy" id="1124744"/>
    <lineage>
        <taxon>Bacteria</taxon>
        <taxon>Bacillati</taxon>
        <taxon>Actinomycetota</taxon>
        <taxon>Actinomycetes</taxon>
        <taxon>Propionibacteriales</taxon>
        <taxon>Kribbellaceae</taxon>
        <taxon>Kribbella</taxon>
    </lineage>
</organism>
<dbReference type="GO" id="GO:0006508">
    <property type="term" value="P:proteolysis"/>
    <property type="evidence" value="ECO:0007669"/>
    <property type="project" value="UniProtKB-KW"/>
</dbReference>
<dbReference type="InterPro" id="IPR036852">
    <property type="entry name" value="Peptidase_S8/S53_dom_sf"/>
</dbReference>
<evidence type="ECO:0000313" key="10">
    <source>
        <dbReference type="Proteomes" id="UP000292695"/>
    </source>
</evidence>
<dbReference type="PRINTS" id="PR00723">
    <property type="entry name" value="SUBTILISIN"/>
</dbReference>